<accession>A0A2I0VX57</accession>
<dbReference type="PANTHER" id="PTHR31045:SF19">
    <property type="entry name" value="OS03G0299800 PROTEIN"/>
    <property type="match status" value="1"/>
</dbReference>
<dbReference type="AlphaFoldDB" id="A0A2I0VX57"/>
<keyword evidence="2" id="KW-0812">Transmembrane</keyword>
<feature type="compositionally biased region" description="Basic and acidic residues" evidence="1">
    <location>
        <begin position="9"/>
        <end position="18"/>
    </location>
</feature>
<dbReference type="PANTHER" id="PTHR31045">
    <property type="entry name" value="PLAC8 FAMILY PROTEIN-RELATED"/>
    <property type="match status" value="1"/>
</dbReference>
<keyword evidence="2" id="KW-0472">Membrane</keyword>
<evidence type="ECO:0000256" key="2">
    <source>
        <dbReference type="SAM" id="Phobius"/>
    </source>
</evidence>
<dbReference type="Pfam" id="PF11204">
    <property type="entry name" value="DUF2985"/>
    <property type="match status" value="1"/>
</dbReference>
<feature type="transmembrane region" description="Helical" evidence="2">
    <location>
        <begin position="125"/>
        <end position="149"/>
    </location>
</feature>
<proteinExistence type="predicted"/>
<dbReference type="NCBIfam" id="TIGR01571">
    <property type="entry name" value="A_thal_Cys_rich"/>
    <property type="match status" value="1"/>
</dbReference>
<evidence type="ECO:0000313" key="3">
    <source>
        <dbReference type="EMBL" id="PKU67987.1"/>
    </source>
</evidence>
<feature type="transmembrane region" description="Helical" evidence="2">
    <location>
        <begin position="382"/>
        <end position="404"/>
    </location>
</feature>
<gene>
    <name evidence="3" type="primary">PCR10</name>
    <name evidence="3" type="ORF">MA16_Dca007022</name>
</gene>
<dbReference type="Proteomes" id="UP000233837">
    <property type="component" value="Unassembled WGS sequence"/>
</dbReference>
<feature type="transmembrane region" description="Helical" evidence="2">
    <location>
        <begin position="257"/>
        <end position="275"/>
    </location>
</feature>
<protein>
    <submittedName>
        <fullName evidence="3">Protein PLANT CADMIUM RESISTANCE 10</fullName>
    </submittedName>
</protein>
<organism evidence="3 4">
    <name type="scientific">Dendrobium catenatum</name>
    <dbReference type="NCBI Taxonomy" id="906689"/>
    <lineage>
        <taxon>Eukaryota</taxon>
        <taxon>Viridiplantae</taxon>
        <taxon>Streptophyta</taxon>
        <taxon>Embryophyta</taxon>
        <taxon>Tracheophyta</taxon>
        <taxon>Spermatophyta</taxon>
        <taxon>Magnoliopsida</taxon>
        <taxon>Liliopsida</taxon>
        <taxon>Asparagales</taxon>
        <taxon>Orchidaceae</taxon>
        <taxon>Epidendroideae</taxon>
        <taxon>Malaxideae</taxon>
        <taxon>Dendrobiinae</taxon>
        <taxon>Dendrobium</taxon>
    </lineage>
</organism>
<dbReference type="STRING" id="906689.A0A2I0VX57"/>
<evidence type="ECO:0000256" key="1">
    <source>
        <dbReference type="SAM" id="MobiDB-lite"/>
    </source>
</evidence>
<feature type="transmembrane region" description="Helical" evidence="2">
    <location>
        <begin position="353"/>
        <end position="376"/>
    </location>
</feature>
<reference evidence="3 4" key="1">
    <citation type="journal article" date="2016" name="Sci. Rep.">
        <title>The Dendrobium catenatum Lindl. genome sequence provides insights into polysaccharide synthase, floral development and adaptive evolution.</title>
        <authorList>
            <person name="Zhang G.Q."/>
            <person name="Xu Q."/>
            <person name="Bian C."/>
            <person name="Tsai W.C."/>
            <person name="Yeh C.M."/>
            <person name="Liu K.W."/>
            <person name="Yoshida K."/>
            <person name="Zhang L.S."/>
            <person name="Chang S.B."/>
            <person name="Chen F."/>
            <person name="Shi Y."/>
            <person name="Su Y.Y."/>
            <person name="Zhang Y.Q."/>
            <person name="Chen L.J."/>
            <person name="Yin Y."/>
            <person name="Lin M."/>
            <person name="Huang H."/>
            <person name="Deng H."/>
            <person name="Wang Z.W."/>
            <person name="Zhu S.L."/>
            <person name="Zhao X."/>
            <person name="Deng C."/>
            <person name="Niu S.C."/>
            <person name="Huang J."/>
            <person name="Wang M."/>
            <person name="Liu G.H."/>
            <person name="Yang H.J."/>
            <person name="Xiao X.J."/>
            <person name="Hsiao Y.Y."/>
            <person name="Wu W.L."/>
            <person name="Chen Y.Y."/>
            <person name="Mitsuda N."/>
            <person name="Ohme-Takagi M."/>
            <person name="Luo Y.B."/>
            <person name="Van de Peer Y."/>
            <person name="Liu Z.J."/>
        </authorList>
    </citation>
    <scope>NUCLEOTIDE SEQUENCE [LARGE SCALE GENOMIC DNA]</scope>
    <source>
        <tissue evidence="3">The whole plant</tissue>
    </source>
</reference>
<feature type="transmembrane region" description="Helical" evidence="2">
    <location>
        <begin position="223"/>
        <end position="245"/>
    </location>
</feature>
<name>A0A2I0VX57_9ASPA</name>
<keyword evidence="4" id="KW-1185">Reference proteome</keyword>
<dbReference type="Pfam" id="PF04749">
    <property type="entry name" value="PLAC8"/>
    <property type="match status" value="1"/>
</dbReference>
<dbReference type="GO" id="GO:0051762">
    <property type="term" value="P:sesquiterpene biosynthetic process"/>
    <property type="evidence" value="ECO:0007669"/>
    <property type="project" value="TreeGrafter"/>
</dbReference>
<dbReference type="InterPro" id="IPR006461">
    <property type="entry name" value="PLAC_motif_containing"/>
</dbReference>
<dbReference type="InterPro" id="IPR021369">
    <property type="entry name" value="DUF2985"/>
</dbReference>
<reference evidence="3 4" key="2">
    <citation type="journal article" date="2017" name="Nature">
        <title>The Apostasia genome and the evolution of orchids.</title>
        <authorList>
            <person name="Zhang G.Q."/>
            <person name="Liu K.W."/>
            <person name="Li Z."/>
            <person name="Lohaus R."/>
            <person name="Hsiao Y.Y."/>
            <person name="Niu S.C."/>
            <person name="Wang J.Y."/>
            <person name="Lin Y.C."/>
            <person name="Xu Q."/>
            <person name="Chen L.J."/>
            <person name="Yoshida K."/>
            <person name="Fujiwara S."/>
            <person name="Wang Z.W."/>
            <person name="Zhang Y.Q."/>
            <person name="Mitsuda N."/>
            <person name="Wang M."/>
            <person name="Liu G.H."/>
            <person name="Pecoraro L."/>
            <person name="Huang H.X."/>
            <person name="Xiao X.J."/>
            <person name="Lin M."/>
            <person name="Wu X.Y."/>
            <person name="Wu W.L."/>
            <person name="Chen Y.Y."/>
            <person name="Chang S.B."/>
            <person name="Sakamoto S."/>
            <person name="Ohme-Takagi M."/>
            <person name="Yagi M."/>
            <person name="Zeng S.J."/>
            <person name="Shen C.Y."/>
            <person name="Yeh C.M."/>
            <person name="Luo Y.B."/>
            <person name="Tsai W.C."/>
            <person name="Van de Peer Y."/>
            <person name="Liu Z.J."/>
        </authorList>
    </citation>
    <scope>NUCLEOTIDE SEQUENCE [LARGE SCALE GENOMIC DNA]</scope>
    <source>
        <tissue evidence="3">The whole plant</tissue>
    </source>
</reference>
<sequence length="632" mass="71888">MDSVQNGRHNNEIQEEPQRTSGRKKLGDYIPIYIPAIERGLFNQSKHEKEERFLDFLKAHPSNEWFINVFEQNLVPANDCSSQTDPETNHGHHQRRRFRVPFARKINWSSLWKSFKLWIKGPEHIALFIWLLFVAAGLILLFLVMTGILNEAIPSKSRRDDWSEIINQILNALFTMMALYEHPKFFHHLFLLLRWKPGEERELRKVYCKHGTSKPNERAHMMIVVILLHITCFSQYLLCGLYWGFTRTTRPDLAVNLSIAIGTVAPIIAVLYTMYSPLGRVKDEIPLSEEELQNQPSQSVDSDEFQQKIIITSPEWIGGLFDCRDDMTVTCLSFFCTFCVFGWNMERLGFGNMFVHIITFILLSVAPFWVFAISALNVDDDTIQLILVIVGSLLCVFGLLYAGFWRTEMRKKFKLHGNPFCFSSSTLTDYMQWLFCWPCSLAQEVRTANFYDIEDDGFYRKVTDEEGREVLIPLPREGENPIDIVVFLENDLAIQTGKLVLLEVDVSIDIESPLVGNESLVPDLVRVVVFDSSSYDFNVTHGAVEVDPSSYDFNVAQGVLFENQLVNCNQVDDGVVSPLLILAKQLSDLENVGACALALSHAELEEDGEVEAIVSGALVTIGGEFAISLGSE</sequence>
<dbReference type="EMBL" id="KZ503159">
    <property type="protein sequence ID" value="PKU67987.1"/>
    <property type="molecule type" value="Genomic_DNA"/>
</dbReference>
<evidence type="ECO:0000313" key="4">
    <source>
        <dbReference type="Proteomes" id="UP000233837"/>
    </source>
</evidence>
<feature type="region of interest" description="Disordered" evidence="1">
    <location>
        <begin position="1"/>
        <end position="22"/>
    </location>
</feature>
<keyword evidence="2" id="KW-1133">Transmembrane helix</keyword>
<dbReference type="GO" id="GO:0009975">
    <property type="term" value="F:cyclase activity"/>
    <property type="evidence" value="ECO:0007669"/>
    <property type="project" value="TreeGrafter"/>
</dbReference>